<proteinExistence type="predicted"/>
<evidence type="ECO:0000313" key="1">
    <source>
        <dbReference type="EMBL" id="VDM65791.1"/>
    </source>
</evidence>
<dbReference type="Proteomes" id="UP000270094">
    <property type="component" value="Unassembled WGS sequence"/>
</dbReference>
<keyword evidence="2" id="KW-1185">Reference proteome</keyword>
<accession>A0A3P7HXL8</accession>
<gene>
    <name evidence="1" type="ORF">SVUK_LOCUS789</name>
</gene>
<evidence type="ECO:0000313" key="2">
    <source>
        <dbReference type="Proteomes" id="UP000270094"/>
    </source>
</evidence>
<dbReference type="AlphaFoldDB" id="A0A3P7HXL8"/>
<organism evidence="1 2">
    <name type="scientific">Strongylus vulgaris</name>
    <name type="common">Blood worm</name>
    <dbReference type="NCBI Taxonomy" id="40348"/>
    <lineage>
        <taxon>Eukaryota</taxon>
        <taxon>Metazoa</taxon>
        <taxon>Ecdysozoa</taxon>
        <taxon>Nematoda</taxon>
        <taxon>Chromadorea</taxon>
        <taxon>Rhabditida</taxon>
        <taxon>Rhabditina</taxon>
        <taxon>Rhabditomorpha</taxon>
        <taxon>Strongyloidea</taxon>
        <taxon>Strongylidae</taxon>
        <taxon>Strongylus</taxon>
    </lineage>
</organism>
<name>A0A3P7HXL8_STRVU</name>
<sequence>MVPGNQGSLCESGYPVDIKVSLRTRVLPEYHIPKNKLYFFDVGGRENFGITLIFKDYPEFQGHPRQETRLTTLMARMRITETVIGVLGTVKRKQNHKNFFGVGGMNQSCGLVPTIEVIRKAMGNQITETPILDVNGGNREISSEVAARQTLSKANLKQIFLRFKTYLKGAKMFRDRMPLRRPKREISKVPLQNGNDLIRMPEQFSQGQRYLSWLRVKVNAVARAIASLGQHRNDGFTLSKLLEFRGARLSSIENKVRRDKRYGSGESERPSRKYFELAEVQGLANNIKSLKATKRQLGVSRQGALYLARERLDRDTTKVPVTSICKFWKPIVATGSSNTSGKAPEPTEAEWKEIFRKAKVFLPQHPI</sequence>
<dbReference type="EMBL" id="UYYB01001401">
    <property type="protein sequence ID" value="VDM65791.1"/>
    <property type="molecule type" value="Genomic_DNA"/>
</dbReference>
<protein>
    <submittedName>
        <fullName evidence="1">Uncharacterized protein</fullName>
    </submittedName>
</protein>
<reference evidence="1 2" key="1">
    <citation type="submission" date="2018-11" db="EMBL/GenBank/DDBJ databases">
        <authorList>
            <consortium name="Pathogen Informatics"/>
        </authorList>
    </citation>
    <scope>NUCLEOTIDE SEQUENCE [LARGE SCALE GENOMIC DNA]</scope>
</reference>